<evidence type="ECO:0000313" key="2">
    <source>
        <dbReference type="EMBL" id="QDZ00462.1"/>
    </source>
</evidence>
<dbReference type="SUPFAM" id="SSF54913">
    <property type="entry name" value="GlnB-like"/>
    <property type="match status" value="1"/>
</dbReference>
<dbReference type="Gene3D" id="3.30.70.790">
    <property type="entry name" value="UreE, C-terminal domain"/>
    <property type="match status" value="1"/>
</dbReference>
<name>A0A5B8KY17_9HYPH</name>
<sequence>MIELVRTNDPVVISFIEALLRDARIEFFVADQNMSIVEGSLGVLPRRVMVASDEIERAKRLLVDAGIKDEIRDA</sequence>
<gene>
    <name evidence="2" type="ORF">FQ775_08760</name>
</gene>
<reference evidence="2" key="1">
    <citation type="submission" date="2020-04" db="EMBL/GenBank/DDBJ databases">
        <title>Nitratireductor sp. nov. isolated from mangrove soil.</title>
        <authorList>
            <person name="Ye Y."/>
        </authorList>
    </citation>
    <scope>NUCLEOTIDE SEQUENCE</scope>
    <source>
        <strain evidence="2">SY7</strain>
    </source>
</reference>
<dbReference type="OrthoDB" id="5297170at2"/>
<organism evidence="2 3">
    <name type="scientific">Nitratireductor mangrovi</name>
    <dbReference type="NCBI Taxonomy" id="2599600"/>
    <lineage>
        <taxon>Bacteria</taxon>
        <taxon>Pseudomonadati</taxon>
        <taxon>Pseudomonadota</taxon>
        <taxon>Alphaproteobacteria</taxon>
        <taxon>Hyphomicrobiales</taxon>
        <taxon>Phyllobacteriaceae</taxon>
        <taxon>Nitratireductor</taxon>
    </lineage>
</organism>
<dbReference type="AlphaFoldDB" id="A0A5B8KY17"/>
<dbReference type="Pfam" id="PF09413">
    <property type="entry name" value="DUF2007"/>
    <property type="match status" value="1"/>
</dbReference>
<dbReference type="RefSeq" id="WP_146299110.1">
    <property type="nucleotide sequence ID" value="NZ_CP042301.2"/>
</dbReference>
<accession>A0A5B8KY17</accession>
<proteinExistence type="predicted"/>
<dbReference type="Proteomes" id="UP000321389">
    <property type="component" value="Chromosome"/>
</dbReference>
<evidence type="ECO:0000259" key="1">
    <source>
        <dbReference type="Pfam" id="PF09413"/>
    </source>
</evidence>
<evidence type="ECO:0000313" key="3">
    <source>
        <dbReference type="Proteomes" id="UP000321389"/>
    </source>
</evidence>
<dbReference type="KEGG" id="niy:FQ775_08760"/>
<dbReference type="InterPro" id="IPR018551">
    <property type="entry name" value="DUF2007"/>
</dbReference>
<feature type="domain" description="DUF2007" evidence="1">
    <location>
        <begin position="1"/>
        <end position="65"/>
    </location>
</feature>
<dbReference type="EMBL" id="CP042301">
    <property type="protein sequence ID" value="QDZ00462.1"/>
    <property type="molecule type" value="Genomic_DNA"/>
</dbReference>
<protein>
    <submittedName>
        <fullName evidence="2">DUF2007 domain-containing protein</fullName>
    </submittedName>
</protein>
<keyword evidence="3" id="KW-1185">Reference proteome</keyword>
<dbReference type="InterPro" id="IPR011322">
    <property type="entry name" value="N-reg_PII-like_a/b"/>
</dbReference>